<gene>
    <name evidence="1" type="ORF">CTEN210_15399</name>
</gene>
<organism evidence="1 2">
    <name type="scientific">Chaetoceros tenuissimus</name>
    <dbReference type="NCBI Taxonomy" id="426638"/>
    <lineage>
        <taxon>Eukaryota</taxon>
        <taxon>Sar</taxon>
        <taxon>Stramenopiles</taxon>
        <taxon>Ochrophyta</taxon>
        <taxon>Bacillariophyta</taxon>
        <taxon>Coscinodiscophyceae</taxon>
        <taxon>Chaetocerotophycidae</taxon>
        <taxon>Chaetocerotales</taxon>
        <taxon>Chaetocerotaceae</taxon>
        <taxon>Chaetoceros</taxon>
    </lineage>
</organism>
<dbReference type="AlphaFoldDB" id="A0AAD3HDB9"/>
<dbReference type="EMBL" id="BLLK01000062">
    <property type="protein sequence ID" value="GFH58923.1"/>
    <property type="molecule type" value="Genomic_DNA"/>
</dbReference>
<dbReference type="Proteomes" id="UP001054902">
    <property type="component" value="Unassembled WGS sequence"/>
</dbReference>
<comment type="caution">
    <text evidence="1">The sequence shown here is derived from an EMBL/GenBank/DDBJ whole genome shotgun (WGS) entry which is preliminary data.</text>
</comment>
<sequence>MSNSLEDEIPVLQRIDLSTQFGRWKLLQETLEEEADPRDINELLYAVLKSFVENPRPLKLMNGKSNPAARLTDEQKSMLVEDLFILENGVGTIPILPESGEFTEENQRILDLLDKLQPDPIENEDDFRSAWDILVEMYGRESTKHAQQSGDVTFKYTSSIVRLLLHFDFLTDGVGKC</sequence>
<evidence type="ECO:0000313" key="2">
    <source>
        <dbReference type="Proteomes" id="UP001054902"/>
    </source>
</evidence>
<reference evidence="1 2" key="1">
    <citation type="journal article" date="2021" name="Sci. Rep.">
        <title>The genome of the diatom Chaetoceros tenuissimus carries an ancient integrated fragment of an extant virus.</title>
        <authorList>
            <person name="Hongo Y."/>
            <person name="Kimura K."/>
            <person name="Takaki Y."/>
            <person name="Yoshida Y."/>
            <person name="Baba S."/>
            <person name="Kobayashi G."/>
            <person name="Nagasaki K."/>
            <person name="Hano T."/>
            <person name="Tomaru Y."/>
        </authorList>
    </citation>
    <scope>NUCLEOTIDE SEQUENCE [LARGE SCALE GENOMIC DNA]</scope>
    <source>
        <strain evidence="1 2">NIES-3715</strain>
    </source>
</reference>
<name>A0AAD3HDB9_9STRA</name>
<keyword evidence="2" id="KW-1185">Reference proteome</keyword>
<proteinExistence type="predicted"/>
<protein>
    <submittedName>
        <fullName evidence="1">Uncharacterized protein</fullName>
    </submittedName>
</protein>
<evidence type="ECO:0000313" key="1">
    <source>
        <dbReference type="EMBL" id="GFH58923.1"/>
    </source>
</evidence>
<accession>A0AAD3HDB9</accession>